<dbReference type="InterPro" id="IPR000653">
    <property type="entry name" value="DegT/StrS_aminotransferase"/>
</dbReference>
<protein>
    <submittedName>
        <fullName evidence="2">Bacillosamine/Legionaminic acid biosynthesis aminotransferase PglE</fullName>
    </submittedName>
</protein>
<dbReference type="PATRIC" id="fig|1434110.4.peg.4168"/>
<dbReference type="PIRSF" id="PIRSF000390">
    <property type="entry name" value="PLP_StrS"/>
    <property type="match status" value="1"/>
</dbReference>
<dbReference type="STRING" id="1434110.MSHOH_3239"/>
<dbReference type="HOGENOM" id="CLU_033332_7_2_2"/>
<dbReference type="GO" id="GO:0000271">
    <property type="term" value="P:polysaccharide biosynthetic process"/>
    <property type="evidence" value="ECO:0007669"/>
    <property type="project" value="TreeGrafter"/>
</dbReference>
<dbReference type="AlphaFoldDB" id="A0A0E3SH26"/>
<dbReference type="EMBL" id="CP009516">
    <property type="protein sequence ID" value="AKB79722.1"/>
    <property type="molecule type" value="Genomic_DNA"/>
</dbReference>
<keyword evidence="1" id="KW-0663">Pyridoxal phosphate</keyword>
<dbReference type="RefSeq" id="WP_082089402.1">
    <property type="nucleotide sequence ID" value="NZ_CP009516.1"/>
</dbReference>
<reference evidence="2 3" key="1">
    <citation type="submission" date="2014-07" db="EMBL/GenBank/DDBJ databases">
        <title>Methanogenic archaea and the global carbon cycle.</title>
        <authorList>
            <person name="Henriksen J.R."/>
            <person name="Luke J."/>
            <person name="Reinhart S."/>
            <person name="Benedict M.N."/>
            <person name="Youngblut N.D."/>
            <person name="Metcalf M.E."/>
            <person name="Whitaker R.J."/>
            <person name="Metcalf W.W."/>
        </authorList>
    </citation>
    <scope>NUCLEOTIDE SEQUENCE [LARGE SCALE GENOMIC DNA]</scope>
    <source>
        <strain evidence="2 3">HB-1</strain>
    </source>
</reference>
<keyword evidence="2" id="KW-0032">Aminotransferase</keyword>
<dbReference type="OrthoDB" id="10355at2157"/>
<name>A0A0E3SH26_9EURY</name>
<dbReference type="SUPFAM" id="SSF53383">
    <property type="entry name" value="PLP-dependent transferases"/>
    <property type="match status" value="1"/>
</dbReference>
<dbReference type="InterPro" id="IPR015422">
    <property type="entry name" value="PyrdxlP-dep_Trfase_small"/>
</dbReference>
<gene>
    <name evidence="2" type="ORF">MSHOH_3239</name>
</gene>
<dbReference type="InterPro" id="IPR015424">
    <property type="entry name" value="PyrdxlP-dep_Trfase"/>
</dbReference>
<dbReference type="KEGG" id="mhor:MSHOH_3239"/>
<evidence type="ECO:0000313" key="3">
    <source>
        <dbReference type="Proteomes" id="UP000033101"/>
    </source>
</evidence>
<dbReference type="Proteomes" id="UP000033101">
    <property type="component" value="Chromosome"/>
</dbReference>
<evidence type="ECO:0000313" key="2">
    <source>
        <dbReference type="EMBL" id="AKB79722.1"/>
    </source>
</evidence>
<proteinExistence type="inferred from homology"/>
<comment type="similarity">
    <text evidence="1">Belongs to the DegT/DnrJ/EryC1 family.</text>
</comment>
<sequence>MRTEFLPYCQPSINDEEIESVLDSLRSGWLTMGPKTIEFENLIAKYTGAKHAIAVSSCTAALHLSLLACGIGKNDEVITTPYTFASTGNVIVQVGAKPVFVDVRKDTYNIDPEKIEDAITPNTKAIIPVHFAGQSCDMHEIMKIAEKNNLFVIEDAAHAIGSEYHGKKIGCIGDFTCFSFYPTKNMTTGEGGAITTNNDEFVDKLKSLRLHGISKDAWKRYSNQGNWYYEIEDCGWKYNMTDLQAALGIPQIKKLDTFCDIRKKYADIYTKSLCRIEGIITPYEDLDAKHVYHLYPLLLEKYNRAKFIEEMGKRNISCSVHFIPLHLHPFYKNQFGFKKGDFPNAEWLYEREVSLPLYPKMKIEDVRSVIEAVEDIIFS</sequence>
<dbReference type="GeneID" id="24832571"/>
<dbReference type="GO" id="GO:0030170">
    <property type="term" value="F:pyridoxal phosphate binding"/>
    <property type="evidence" value="ECO:0007669"/>
    <property type="project" value="TreeGrafter"/>
</dbReference>
<evidence type="ECO:0000256" key="1">
    <source>
        <dbReference type="RuleBase" id="RU004508"/>
    </source>
</evidence>
<keyword evidence="2" id="KW-0808">Transferase</keyword>
<dbReference type="InterPro" id="IPR015421">
    <property type="entry name" value="PyrdxlP-dep_Trfase_major"/>
</dbReference>
<accession>A0A0E3SH26</accession>
<dbReference type="Pfam" id="PF01041">
    <property type="entry name" value="DegT_DnrJ_EryC1"/>
    <property type="match status" value="1"/>
</dbReference>
<dbReference type="Gene3D" id="3.40.640.10">
    <property type="entry name" value="Type I PLP-dependent aspartate aminotransferase-like (Major domain)"/>
    <property type="match status" value="1"/>
</dbReference>
<keyword evidence="3" id="KW-1185">Reference proteome</keyword>
<dbReference type="PANTHER" id="PTHR30244">
    <property type="entry name" value="TRANSAMINASE"/>
    <property type="match status" value="1"/>
</dbReference>
<dbReference type="PANTHER" id="PTHR30244:SF34">
    <property type="entry name" value="DTDP-4-AMINO-4,6-DIDEOXYGALACTOSE TRANSAMINASE"/>
    <property type="match status" value="1"/>
</dbReference>
<dbReference type="CDD" id="cd00616">
    <property type="entry name" value="AHBA_syn"/>
    <property type="match status" value="1"/>
</dbReference>
<dbReference type="Gene3D" id="3.90.1150.10">
    <property type="entry name" value="Aspartate Aminotransferase, domain 1"/>
    <property type="match status" value="1"/>
</dbReference>
<organism evidence="2 3">
    <name type="scientific">Methanosarcina horonobensis HB-1 = JCM 15518</name>
    <dbReference type="NCBI Taxonomy" id="1434110"/>
    <lineage>
        <taxon>Archaea</taxon>
        <taxon>Methanobacteriati</taxon>
        <taxon>Methanobacteriota</taxon>
        <taxon>Stenosarchaea group</taxon>
        <taxon>Methanomicrobia</taxon>
        <taxon>Methanosarcinales</taxon>
        <taxon>Methanosarcinaceae</taxon>
        <taxon>Methanosarcina</taxon>
    </lineage>
</organism>
<dbReference type="GO" id="GO:0008483">
    <property type="term" value="F:transaminase activity"/>
    <property type="evidence" value="ECO:0007669"/>
    <property type="project" value="UniProtKB-KW"/>
</dbReference>